<dbReference type="SUPFAM" id="SSF53187">
    <property type="entry name" value="Zn-dependent exopeptidases"/>
    <property type="match status" value="1"/>
</dbReference>
<dbReference type="Gene3D" id="3.40.630.10">
    <property type="entry name" value="Zn peptidases"/>
    <property type="match status" value="1"/>
</dbReference>
<evidence type="ECO:0000256" key="2">
    <source>
        <dbReference type="ARBA" id="ARBA00005988"/>
    </source>
</evidence>
<accession>A0A7S4T0X8</accession>
<dbReference type="GO" id="GO:0008270">
    <property type="term" value="F:zinc ion binding"/>
    <property type="evidence" value="ECO:0007669"/>
    <property type="project" value="InterPro"/>
</dbReference>
<feature type="domain" description="Peptidase M14" evidence="7">
    <location>
        <begin position="127"/>
        <end position="427"/>
    </location>
</feature>
<dbReference type="AlphaFoldDB" id="A0A7S4T0X8"/>
<comment type="cofactor">
    <cofactor evidence="1">
        <name>Zn(2+)</name>
        <dbReference type="ChEBI" id="CHEBI:29105"/>
    </cofactor>
</comment>
<dbReference type="EMBL" id="HBNR01084601">
    <property type="protein sequence ID" value="CAE4662216.1"/>
    <property type="molecule type" value="Transcribed_RNA"/>
</dbReference>
<dbReference type="GO" id="GO:0016788">
    <property type="term" value="F:hydrolase activity, acting on ester bonds"/>
    <property type="evidence" value="ECO:0007669"/>
    <property type="project" value="InterPro"/>
</dbReference>
<evidence type="ECO:0000256" key="6">
    <source>
        <dbReference type="PROSITE-ProRule" id="PRU01379"/>
    </source>
</evidence>
<proteinExistence type="inferred from homology"/>
<dbReference type="PROSITE" id="PS52035">
    <property type="entry name" value="PEPTIDASE_M14"/>
    <property type="match status" value="1"/>
</dbReference>
<evidence type="ECO:0000256" key="4">
    <source>
        <dbReference type="ARBA" id="ARBA00022801"/>
    </source>
</evidence>
<comment type="similarity">
    <text evidence="2 6">Belongs to the peptidase M14 family.</text>
</comment>
<dbReference type="InterPro" id="IPR000834">
    <property type="entry name" value="Peptidase_M14"/>
</dbReference>
<dbReference type="GO" id="GO:0006508">
    <property type="term" value="P:proteolysis"/>
    <property type="evidence" value="ECO:0007669"/>
    <property type="project" value="InterPro"/>
</dbReference>
<dbReference type="InterPro" id="IPR055438">
    <property type="entry name" value="AstE_AspA_cat"/>
</dbReference>
<gene>
    <name evidence="8" type="ORF">AMON00008_LOCUS60581</name>
</gene>
<keyword evidence="3" id="KW-0479">Metal-binding</keyword>
<evidence type="ECO:0000256" key="3">
    <source>
        <dbReference type="ARBA" id="ARBA00022723"/>
    </source>
</evidence>
<evidence type="ECO:0000313" key="8">
    <source>
        <dbReference type="EMBL" id="CAE4662216.1"/>
    </source>
</evidence>
<dbReference type="CDD" id="cd06231">
    <property type="entry name" value="M14_REP34-like"/>
    <property type="match status" value="1"/>
</dbReference>
<protein>
    <recommendedName>
        <fullName evidence="7">Peptidase M14 domain-containing protein</fullName>
    </recommendedName>
</protein>
<organism evidence="8">
    <name type="scientific">Alexandrium monilatum</name>
    <dbReference type="NCBI Taxonomy" id="311494"/>
    <lineage>
        <taxon>Eukaryota</taxon>
        <taxon>Sar</taxon>
        <taxon>Alveolata</taxon>
        <taxon>Dinophyceae</taxon>
        <taxon>Gonyaulacales</taxon>
        <taxon>Pyrocystaceae</taxon>
        <taxon>Alexandrium</taxon>
    </lineage>
</organism>
<evidence type="ECO:0000256" key="5">
    <source>
        <dbReference type="ARBA" id="ARBA00022833"/>
    </source>
</evidence>
<dbReference type="GO" id="GO:0004181">
    <property type="term" value="F:metallocarboxypeptidase activity"/>
    <property type="evidence" value="ECO:0007669"/>
    <property type="project" value="InterPro"/>
</dbReference>
<evidence type="ECO:0000259" key="7">
    <source>
        <dbReference type="PROSITE" id="PS52035"/>
    </source>
</evidence>
<keyword evidence="5" id="KW-0862">Zinc</keyword>
<comment type="caution">
    <text evidence="6">Lacks conserved residue(s) required for the propagation of feature annotation.</text>
</comment>
<name>A0A7S4T0X8_9DINO</name>
<evidence type="ECO:0000256" key="1">
    <source>
        <dbReference type="ARBA" id="ARBA00001947"/>
    </source>
</evidence>
<sequence length="427" mass="46204">MHRPLSAPHPRWRRPHFVYHQARAGLAATAPLPRRPSRWQAPPHGPTALLGAIGICALRSSTRLRQDPPSNAGPGLSAQALRRLSTARGGVIGTAASSAGGPPFTIGRPGVPWGEEERREWLAQTKIHRSYRDEVLEKLEGLRDRYDVHQYGALSLDPGRYPLFAVQSRAWDARKPCVLVTGGVHGYETSGVQGAISFLQTAAEEYTGVFNILVAPCVSPWGYETIQRWNYKAVDPNRSFNPNGEVVEGRSFNPEAATEESAALLALLDSLGVEKWTCHIDLHETTDTDESEFRPAKAMRDGIEHKPGVIPDGFYLVSDSTNPQAEWHAAIIEAVRKVTHIAPPDADGNIIDERVVQDGVIAIPPPRAIGLCAGATNASYATTTEVYPDSPQADDATCSLAQVTAVRAALDFIIGAENLHGVEAHAA</sequence>
<dbReference type="Pfam" id="PF24827">
    <property type="entry name" value="AstE_AspA_cat"/>
    <property type="match status" value="1"/>
</dbReference>
<reference evidence="8" key="1">
    <citation type="submission" date="2021-01" db="EMBL/GenBank/DDBJ databases">
        <authorList>
            <person name="Corre E."/>
            <person name="Pelletier E."/>
            <person name="Niang G."/>
            <person name="Scheremetjew M."/>
            <person name="Finn R."/>
            <person name="Kale V."/>
            <person name="Holt S."/>
            <person name="Cochrane G."/>
            <person name="Meng A."/>
            <person name="Brown T."/>
            <person name="Cohen L."/>
        </authorList>
    </citation>
    <scope>NUCLEOTIDE SEQUENCE</scope>
    <source>
        <strain evidence="8">CCMP3105</strain>
    </source>
</reference>
<keyword evidence="4" id="KW-0378">Hydrolase</keyword>